<dbReference type="AlphaFoldDB" id="A0A7X2LU22"/>
<comment type="caution">
    <text evidence="1">The sequence shown here is derived from an EMBL/GenBank/DDBJ whole genome shotgun (WGS) entry which is preliminary data.</text>
</comment>
<name>A0A7X2LU22_9BURK</name>
<organism evidence="1 2">
    <name type="scientific">Pseudoduganella rivuli</name>
    <dbReference type="NCBI Taxonomy" id="2666085"/>
    <lineage>
        <taxon>Bacteria</taxon>
        <taxon>Pseudomonadati</taxon>
        <taxon>Pseudomonadota</taxon>
        <taxon>Betaproteobacteria</taxon>
        <taxon>Burkholderiales</taxon>
        <taxon>Oxalobacteraceae</taxon>
        <taxon>Telluria group</taxon>
        <taxon>Pseudoduganella</taxon>
    </lineage>
</organism>
<keyword evidence="2" id="KW-1185">Reference proteome</keyword>
<proteinExistence type="predicted"/>
<reference evidence="1 2" key="1">
    <citation type="submission" date="2019-11" db="EMBL/GenBank/DDBJ databases">
        <title>Novel species isolated from a subtropical stream in China.</title>
        <authorList>
            <person name="Lu H."/>
        </authorList>
    </citation>
    <scope>NUCLEOTIDE SEQUENCE [LARGE SCALE GENOMIC DNA]</scope>
    <source>
        <strain evidence="1 2">FT92W</strain>
    </source>
</reference>
<accession>A0A7X2LU22</accession>
<evidence type="ECO:0000313" key="2">
    <source>
        <dbReference type="Proteomes" id="UP000446768"/>
    </source>
</evidence>
<evidence type="ECO:0000313" key="1">
    <source>
        <dbReference type="EMBL" id="MRV72587.1"/>
    </source>
</evidence>
<dbReference type="RefSeq" id="WP_154374310.1">
    <property type="nucleotide sequence ID" value="NZ_WKJJ01000007.1"/>
</dbReference>
<sequence length="178" mass="19629">MPNPVQPIANEFDSYLQDRAQRQGYQVRWLFTDNAWPLPGSARVALVEFAASLTDMAPRRDVTAPGAMRDLHDRGHFIAWAGEAGALVQVNVHRHELGGDGDLAAGRIGVRTFAEEFFTQAQARSLSLTESLAYLDWLTGDAAPSMVELAIRLPESRELLLVRAPSLQAAAAWLRRHA</sequence>
<dbReference type="EMBL" id="WKJJ01000007">
    <property type="protein sequence ID" value="MRV72587.1"/>
    <property type="molecule type" value="Genomic_DNA"/>
</dbReference>
<protein>
    <submittedName>
        <fullName evidence="1">Uncharacterized protein</fullName>
    </submittedName>
</protein>
<dbReference type="Proteomes" id="UP000446768">
    <property type="component" value="Unassembled WGS sequence"/>
</dbReference>
<gene>
    <name evidence="1" type="ORF">GJ700_12805</name>
</gene>